<keyword evidence="2" id="KW-0175">Coiled coil</keyword>
<evidence type="ECO:0000256" key="2">
    <source>
        <dbReference type="SAM" id="Coils"/>
    </source>
</evidence>
<evidence type="ECO:0000313" key="5">
    <source>
        <dbReference type="Proteomes" id="UP000663841"/>
    </source>
</evidence>
<dbReference type="InterPro" id="IPR006703">
    <property type="entry name" value="G_AIG1"/>
</dbReference>
<protein>
    <recommendedName>
        <fullName evidence="3">AIG1-type G domain-containing protein</fullName>
    </recommendedName>
</protein>
<evidence type="ECO:0000313" key="4">
    <source>
        <dbReference type="EMBL" id="CAE6461011.1"/>
    </source>
</evidence>
<dbReference type="SUPFAM" id="SSF52540">
    <property type="entry name" value="P-loop containing nucleoside triphosphate hydrolases"/>
    <property type="match status" value="1"/>
</dbReference>
<feature type="coiled-coil region" evidence="2">
    <location>
        <begin position="425"/>
        <end position="473"/>
    </location>
</feature>
<proteinExistence type="predicted"/>
<dbReference type="Proteomes" id="UP000663841">
    <property type="component" value="Unassembled WGS sequence"/>
</dbReference>
<dbReference type="GO" id="GO:0005525">
    <property type="term" value="F:GTP binding"/>
    <property type="evidence" value="ECO:0007669"/>
    <property type="project" value="InterPro"/>
</dbReference>
<dbReference type="PANTHER" id="PTHR32046">
    <property type="entry name" value="G DOMAIN-CONTAINING PROTEIN"/>
    <property type="match status" value="1"/>
</dbReference>
<comment type="caution">
    <text evidence="4">The sequence shown here is derived from an EMBL/GenBank/DDBJ whole genome shotgun (WGS) entry which is preliminary data.</text>
</comment>
<dbReference type="AlphaFoldDB" id="A0A8H3BN19"/>
<evidence type="ECO:0000259" key="3">
    <source>
        <dbReference type="Pfam" id="PF04548"/>
    </source>
</evidence>
<dbReference type="PANTHER" id="PTHR32046:SF12">
    <property type="entry name" value="AIG1-TYPE G DOMAIN-CONTAINING PROTEIN"/>
    <property type="match status" value="1"/>
</dbReference>
<evidence type="ECO:0000256" key="1">
    <source>
        <dbReference type="ARBA" id="ARBA00022741"/>
    </source>
</evidence>
<name>A0A8H3BN19_9AGAM</name>
<organism evidence="4 5">
    <name type="scientific">Rhizoctonia solani</name>
    <dbReference type="NCBI Taxonomy" id="456999"/>
    <lineage>
        <taxon>Eukaryota</taxon>
        <taxon>Fungi</taxon>
        <taxon>Dikarya</taxon>
        <taxon>Basidiomycota</taxon>
        <taxon>Agaricomycotina</taxon>
        <taxon>Agaricomycetes</taxon>
        <taxon>Cantharellales</taxon>
        <taxon>Ceratobasidiaceae</taxon>
        <taxon>Rhizoctonia</taxon>
    </lineage>
</organism>
<dbReference type="Gene3D" id="3.40.50.300">
    <property type="entry name" value="P-loop containing nucleotide triphosphate hydrolases"/>
    <property type="match status" value="1"/>
</dbReference>
<dbReference type="InterPro" id="IPR027417">
    <property type="entry name" value="P-loop_NTPase"/>
</dbReference>
<dbReference type="Pfam" id="PF04548">
    <property type="entry name" value="AIG1"/>
    <property type="match status" value="1"/>
</dbReference>
<accession>A0A8H3BN19</accession>
<gene>
    <name evidence="4" type="ORF">RDB_LOCUS151636</name>
</gene>
<keyword evidence="1" id="KW-0547">Nucleotide-binding</keyword>
<feature type="domain" description="AIG1-type G" evidence="3">
    <location>
        <begin position="46"/>
        <end position="218"/>
    </location>
</feature>
<dbReference type="EMBL" id="CAJMWW010000258">
    <property type="protein sequence ID" value="CAE6461011.1"/>
    <property type="molecule type" value="Genomic_DNA"/>
</dbReference>
<reference evidence="4" key="1">
    <citation type="submission" date="2021-01" db="EMBL/GenBank/DDBJ databases">
        <authorList>
            <person name="Kaushik A."/>
        </authorList>
    </citation>
    <scope>NUCLEOTIDE SEQUENCE</scope>
    <source>
        <strain evidence="4">AG3-T5</strain>
    </source>
</reference>
<sequence length="545" mass="61718">MIQNAPNAQDRGHVLQLTDPLLEWENMDAPTGTSRFRFPQKKNVITILLIGETGSGKTSFMSLLLNLFEGSGPFELRDKHFIDAQSGLHRTQSQTTEARIYSFTTIHGAKVEILDTPGLADTRGIEEDKKHKERIYRAIQELITAIDGVMIVANGTVERLTVATDYTLNILATLFPRSILDNIGILFTNTDAGGTGLNFQMQSLPSELRNVQHWCLNNPLSLYKNYSTLKAGSNFVRNQESIQKRNIETNYQDAVEILNDWLEWLDERNEIPTTAIVELYQKSSHIESRLFSTVTSISNLSQLEAQLLEISSNLKSAQKLSKRLTYLQKRIPPKVWVLQSTSDHNTICAIPTCHNNCHTTCTLELGDAATIGGTCKAFRTWGIPNKWLPFWSNAKVKCGEAKCGHEARFHRCYQKIHTQIENKSYARIVRRLNNAASEKEKLEDVKADVEQEMEEIKAEIERSKRDIPKLVEELNKLSLSPNYAVYIWSALDILKMRREQLLSRGDFGNELRPINEGIKAFEAQLDLLRGNEAGRIVETSGRTEA</sequence>